<dbReference type="PANTHER" id="PTHR21573:SF0">
    <property type="entry name" value="ER MEMBRANE PROTEIN COMPLEX SUBUNIT 1"/>
    <property type="match status" value="1"/>
</dbReference>
<dbReference type="OrthoDB" id="28092at2759"/>
<dbReference type="InterPro" id="IPR026895">
    <property type="entry name" value="EMC1"/>
</dbReference>
<dbReference type="GO" id="GO:0072546">
    <property type="term" value="C:EMC complex"/>
    <property type="evidence" value="ECO:0007669"/>
    <property type="project" value="InterPro"/>
</dbReference>
<comment type="caution">
    <text evidence="2">The sequence shown here is derived from an EMBL/GenBank/DDBJ whole genome shotgun (WGS) entry which is preliminary data.</text>
</comment>
<keyword evidence="3" id="KW-1185">Reference proteome</keyword>
<evidence type="ECO:0000256" key="1">
    <source>
        <dbReference type="SAM" id="MobiDB-lite"/>
    </source>
</evidence>
<accession>A0A2U1NXT2</accession>
<feature type="region of interest" description="Disordered" evidence="1">
    <location>
        <begin position="217"/>
        <end position="240"/>
    </location>
</feature>
<dbReference type="AlphaFoldDB" id="A0A2U1NXT2"/>
<organism evidence="2 3">
    <name type="scientific">Artemisia annua</name>
    <name type="common">Sweet wormwood</name>
    <dbReference type="NCBI Taxonomy" id="35608"/>
    <lineage>
        <taxon>Eukaryota</taxon>
        <taxon>Viridiplantae</taxon>
        <taxon>Streptophyta</taxon>
        <taxon>Embryophyta</taxon>
        <taxon>Tracheophyta</taxon>
        <taxon>Spermatophyta</taxon>
        <taxon>Magnoliopsida</taxon>
        <taxon>eudicotyledons</taxon>
        <taxon>Gunneridae</taxon>
        <taxon>Pentapetalae</taxon>
        <taxon>asterids</taxon>
        <taxon>campanulids</taxon>
        <taxon>Asterales</taxon>
        <taxon>Asteraceae</taxon>
        <taxon>Asteroideae</taxon>
        <taxon>Anthemideae</taxon>
        <taxon>Artemisiinae</taxon>
        <taxon>Artemisia</taxon>
    </lineage>
</organism>
<reference evidence="2 3" key="1">
    <citation type="journal article" date="2018" name="Mol. Plant">
        <title>The genome of Artemisia annua provides insight into the evolution of Asteraceae family and artemisinin biosynthesis.</title>
        <authorList>
            <person name="Shen Q."/>
            <person name="Zhang L."/>
            <person name="Liao Z."/>
            <person name="Wang S."/>
            <person name="Yan T."/>
            <person name="Shi P."/>
            <person name="Liu M."/>
            <person name="Fu X."/>
            <person name="Pan Q."/>
            <person name="Wang Y."/>
            <person name="Lv Z."/>
            <person name="Lu X."/>
            <person name="Zhang F."/>
            <person name="Jiang W."/>
            <person name="Ma Y."/>
            <person name="Chen M."/>
            <person name="Hao X."/>
            <person name="Li L."/>
            <person name="Tang Y."/>
            <person name="Lv G."/>
            <person name="Zhou Y."/>
            <person name="Sun X."/>
            <person name="Brodelius P.E."/>
            <person name="Rose J.K.C."/>
            <person name="Tang K."/>
        </authorList>
    </citation>
    <scope>NUCLEOTIDE SEQUENCE [LARGE SCALE GENOMIC DNA]</scope>
    <source>
        <strain evidence="3">cv. Huhao1</strain>
        <tissue evidence="2">Leaf</tissue>
    </source>
</reference>
<dbReference type="STRING" id="35608.A0A2U1NXT2"/>
<evidence type="ECO:0000313" key="3">
    <source>
        <dbReference type="Proteomes" id="UP000245207"/>
    </source>
</evidence>
<dbReference type="GO" id="GO:0034975">
    <property type="term" value="P:protein folding in endoplasmic reticulum"/>
    <property type="evidence" value="ECO:0007669"/>
    <property type="project" value="TreeGrafter"/>
</dbReference>
<proteinExistence type="predicted"/>
<dbReference type="Proteomes" id="UP000245207">
    <property type="component" value="Unassembled WGS sequence"/>
</dbReference>
<dbReference type="PANTHER" id="PTHR21573">
    <property type="entry name" value="ER MEMBRANE PROTEIN COMPLEX SUBUNIT 1"/>
    <property type="match status" value="1"/>
</dbReference>
<evidence type="ECO:0000313" key="2">
    <source>
        <dbReference type="EMBL" id="PWA78311.1"/>
    </source>
</evidence>
<gene>
    <name evidence="2" type="ORF">CTI12_AA177380</name>
</gene>
<sequence>MKNKVLVEGEQQMDTKVRKGSISRCTHTGKKVQNMVPTHSTVQVIYLPFCDSTEQQLHFLIDADNYAHLHPKTPEAAEIFQRESGNVYSYSVEAEVESEKIIATVTRKANEQKADTKKRKTNENNAKKQLRRYLIHAPFEDQSMLASTVIPQSLSMTHAPFEDDVNTSFGRNISTLKVLGGEDGSDHFIDTGLSNLFVLREPWPFVSCAYKNRLSNNQQRGGSSHGNMNHVNSATKGLGT</sequence>
<name>A0A2U1NXT2_ARTAN</name>
<dbReference type="EMBL" id="PKPP01002006">
    <property type="protein sequence ID" value="PWA78311.1"/>
    <property type="molecule type" value="Genomic_DNA"/>
</dbReference>
<protein>
    <submittedName>
        <fullName evidence="2">Uncharacterized protein</fullName>
    </submittedName>
</protein>